<sequence length="134" mass="15299">MQTLLTMAMLALASTTGLQPAPGGSGDAQIHLAQFTLKWSGSWIWTPENRKWVDPDNHSSIELLQGNNARFCFYASCWTVKYSQTKEIYSFNLPSTKAYYEFWLGDFNALEGRFWLDKSKRQGAPDAMIRMMSE</sequence>
<proteinExistence type="predicted"/>
<evidence type="ECO:0000313" key="2">
    <source>
        <dbReference type="EMBL" id="MYZ46472.1"/>
    </source>
</evidence>
<dbReference type="AlphaFoldDB" id="A0A964T1X7"/>
<gene>
    <name evidence="2" type="ORF">E4O86_01890</name>
</gene>
<organism evidence="2 3">
    <name type="scientific">Propylenella binzhouense</name>
    <dbReference type="NCBI Taxonomy" id="2555902"/>
    <lineage>
        <taxon>Bacteria</taxon>
        <taxon>Pseudomonadati</taxon>
        <taxon>Pseudomonadota</taxon>
        <taxon>Alphaproteobacteria</taxon>
        <taxon>Hyphomicrobiales</taxon>
        <taxon>Propylenellaceae</taxon>
        <taxon>Propylenella</taxon>
    </lineage>
</organism>
<keyword evidence="3" id="KW-1185">Reference proteome</keyword>
<name>A0A964T1X7_9HYPH</name>
<dbReference type="Proteomes" id="UP000773614">
    <property type="component" value="Unassembled WGS sequence"/>
</dbReference>
<reference evidence="2" key="1">
    <citation type="submission" date="2019-03" db="EMBL/GenBank/DDBJ databases">
        <title>Afifella sp. nov., isolated from activated sludge.</title>
        <authorList>
            <person name="Li Q."/>
            <person name="Liu Y."/>
        </authorList>
    </citation>
    <scope>NUCLEOTIDE SEQUENCE</scope>
    <source>
        <strain evidence="2">L72</strain>
    </source>
</reference>
<dbReference type="RefSeq" id="WP_161138816.1">
    <property type="nucleotide sequence ID" value="NZ_SPKJ01000003.1"/>
</dbReference>
<evidence type="ECO:0000256" key="1">
    <source>
        <dbReference type="SAM" id="SignalP"/>
    </source>
</evidence>
<protein>
    <submittedName>
        <fullName evidence="2">Uncharacterized protein</fullName>
    </submittedName>
</protein>
<keyword evidence="1" id="KW-0732">Signal</keyword>
<dbReference type="EMBL" id="SPKJ01000003">
    <property type="protein sequence ID" value="MYZ46472.1"/>
    <property type="molecule type" value="Genomic_DNA"/>
</dbReference>
<evidence type="ECO:0000313" key="3">
    <source>
        <dbReference type="Proteomes" id="UP000773614"/>
    </source>
</evidence>
<feature type="chain" id="PRO_5036983879" evidence="1">
    <location>
        <begin position="21"/>
        <end position="134"/>
    </location>
</feature>
<feature type="signal peptide" evidence="1">
    <location>
        <begin position="1"/>
        <end position="20"/>
    </location>
</feature>
<accession>A0A964T1X7</accession>
<dbReference type="OrthoDB" id="9846167at2"/>
<comment type="caution">
    <text evidence="2">The sequence shown here is derived from an EMBL/GenBank/DDBJ whole genome shotgun (WGS) entry which is preliminary data.</text>
</comment>